<feature type="transmembrane region" description="Helical" evidence="1">
    <location>
        <begin position="257"/>
        <end position="273"/>
    </location>
</feature>
<feature type="transmembrane region" description="Helical" evidence="1">
    <location>
        <begin position="410"/>
        <end position="427"/>
    </location>
</feature>
<evidence type="ECO:0000313" key="2">
    <source>
        <dbReference type="EMBL" id="HGY55955.1"/>
    </source>
</evidence>
<accession>A0A7V4WV85</accession>
<feature type="transmembrane region" description="Helical" evidence="1">
    <location>
        <begin position="197"/>
        <end position="214"/>
    </location>
</feature>
<feature type="transmembrane region" description="Helical" evidence="1">
    <location>
        <begin position="364"/>
        <end position="381"/>
    </location>
</feature>
<protein>
    <submittedName>
        <fullName evidence="2">DUF2339 domain-containing protein</fullName>
    </submittedName>
</protein>
<feature type="transmembrane region" description="Helical" evidence="1">
    <location>
        <begin position="221"/>
        <end position="237"/>
    </location>
</feature>
<comment type="caution">
    <text evidence="2">The sequence shown here is derived from an EMBL/GenBank/DDBJ whole genome shotgun (WGS) entry which is preliminary data.</text>
</comment>
<feature type="transmembrane region" description="Helical" evidence="1">
    <location>
        <begin position="285"/>
        <end position="305"/>
    </location>
</feature>
<proteinExistence type="predicted"/>
<organism evidence="2">
    <name type="scientific">Caldithrix abyssi</name>
    <dbReference type="NCBI Taxonomy" id="187145"/>
    <lineage>
        <taxon>Bacteria</taxon>
        <taxon>Pseudomonadati</taxon>
        <taxon>Calditrichota</taxon>
        <taxon>Calditrichia</taxon>
        <taxon>Calditrichales</taxon>
        <taxon>Calditrichaceae</taxon>
        <taxon>Caldithrix</taxon>
    </lineage>
</organism>
<gene>
    <name evidence="2" type="ORF">ENK44_09650</name>
</gene>
<evidence type="ECO:0000256" key="1">
    <source>
        <dbReference type="SAM" id="Phobius"/>
    </source>
</evidence>
<reference evidence="2" key="1">
    <citation type="journal article" date="2020" name="mSystems">
        <title>Genome- and Community-Level Interaction Insights into Carbon Utilization and Element Cycling Functions of Hydrothermarchaeota in Hydrothermal Sediment.</title>
        <authorList>
            <person name="Zhou Z."/>
            <person name="Liu Y."/>
            <person name="Xu W."/>
            <person name="Pan J."/>
            <person name="Luo Z.H."/>
            <person name="Li M."/>
        </authorList>
    </citation>
    <scope>NUCLEOTIDE SEQUENCE [LARGE SCALE GENOMIC DNA]</scope>
    <source>
        <strain evidence="2">HyVt-577</strain>
    </source>
</reference>
<name>A0A7V4WV85_CALAY</name>
<feature type="transmembrane region" description="Helical" evidence="1">
    <location>
        <begin position="147"/>
        <end position="168"/>
    </location>
</feature>
<feature type="transmembrane region" description="Helical" evidence="1">
    <location>
        <begin position="386"/>
        <end position="404"/>
    </location>
</feature>
<feature type="transmembrane region" description="Helical" evidence="1">
    <location>
        <begin position="93"/>
        <end position="113"/>
    </location>
</feature>
<dbReference type="PANTHER" id="PTHR38434:SF1">
    <property type="entry name" value="BLL2549 PROTEIN"/>
    <property type="match status" value="1"/>
</dbReference>
<feature type="transmembrane region" description="Helical" evidence="1">
    <location>
        <begin position="517"/>
        <end position="535"/>
    </location>
</feature>
<keyword evidence="1" id="KW-0472">Membrane</keyword>
<feature type="transmembrane region" description="Helical" evidence="1">
    <location>
        <begin position="490"/>
        <end position="511"/>
    </location>
</feature>
<dbReference type="PANTHER" id="PTHR38434">
    <property type="entry name" value="BLL2549 PROTEIN"/>
    <property type="match status" value="1"/>
</dbReference>
<feature type="transmembrane region" description="Helical" evidence="1">
    <location>
        <begin position="175"/>
        <end position="191"/>
    </location>
</feature>
<keyword evidence="1" id="KW-1133">Transmembrane helix</keyword>
<feature type="transmembrane region" description="Helical" evidence="1">
    <location>
        <begin position="311"/>
        <end position="331"/>
    </location>
</feature>
<feature type="transmembrane region" description="Helical" evidence="1">
    <location>
        <begin position="120"/>
        <end position="141"/>
    </location>
</feature>
<dbReference type="Pfam" id="PF10101">
    <property type="entry name" value="DUF2339"/>
    <property type="match status" value="1"/>
</dbReference>
<sequence>MNDASEDFSGNISHYLKQLEQRIQRIEQHLGLSGEIETEALDEPTASESQPVVEEDALEYRIGQFWMAKIGIVVLALGIVFLLTFPYKDVAPFLPSLFGYLIAGAIFVLARYLHDSFSYISRYLVGGGLVLFYFSTLRLYFFSAEPLLNNLTIEIALLLLVVAVNLVVSWRRQSVYLTAISLTLGYITVILSNQAIFTFLMIAILSTLTVYLKLKFRWDNLIFLGIILSYFTHLNWFMNNPLLGNELQLLSSPSWHAYFLLLYAVIFAAGNYFREKDKPEDDLLIANTVLNCLGCFVLYFFITLIKMKADLPVYHLIASVVFVAVAIAFWIKERSKYSTFAYSIIGFIALSVAIIDAFDIPDFFILLSWQSLLVISTAIWFRSKIIVVANFYIYLIVFIVYLLMAGKVSTISLSFGIVALLSARIMNWQKERLNLRTELMRNSYLASAFFIFPYTLYHLVPRAYLVLSWVGVALFYYLLSLLLKNKKYRWMALSTLLLTVLYIFIIGIISMEPVYRIISFLVLGVALLVISWLYGKTRMKKGHGEANEI</sequence>
<feature type="transmembrane region" description="Helical" evidence="1">
    <location>
        <begin position="340"/>
        <end position="358"/>
    </location>
</feature>
<dbReference type="InterPro" id="IPR019286">
    <property type="entry name" value="DUF2339_TM"/>
</dbReference>
<feature type="transmembrane region" description="Helical" evidence="1">
    <location>
        <begin position="66"/>
        <end position="87"/>
    </location>
</feature>
<dbReference type="EMBL" id="DRQG01000090">
    <property type="protein sequence ID" value="HGY55955.1"/>
    <property type="molecule type" value="Genomic_DNA"/>
</dbReference>
<keyword evidence="1" id="KW-0812">Transmembrane</keyword>
<dbReference type="AlphaFoldDB" id="A0A7V4WV85"/>
<feature type="transmembrane region" description="Helical" evidence="1">
    <location>
        <begin position="439"/>
        <end position="457"/>
    </location>
</feature>
<feature type="transmembrane region" description="Helical" evidence="1">
    <location>
        <begin position="463"/>
        <end position="483"/>
    </location>
</feature>
<dbReference type="Proteomes" id="UP000885779">
    <property type="component" value="Unassembled WGS sequence"/>
</dbReference>